<evidence type="ECO:0000313" key="3">
    <source>
        <dbReference type="EMBL" id="KZS48147.1"/>
    </source>
</evidence>
<proteinExistence type="predicted"/>
<dbReference type="GeneID" id="97556347"/>
<organism evidence="3 4">
    <name type="scientific">Paenibacillus glucanolyticus</name>
    <dbReference type="NCBI Taxonomy" id="59843"/>
    <lineage>
        <taxon>Bacteria</taxon>
        <taxon>Bacillati</taxon>
        <taxon>Bacillota</taxon>
        <taxon>Bacilli</taxon>
        <taxon>Bacillales</taxon>
        <taxon>Paenibacillaceae</taxon>
        <taxon>Paenibacillus</taxon>
    </lineage>
</organism>
<keyword evidence="1" id="KW-1133">Transmembrane helix</keyword>
<feature type="chain" id="PRO_5007843923" evidence="2">
    <location>
        <begin position="30"/>
        <end position="285"/>
    </location>
</feature>
<feature type="transmembrane region" description="Helical" evidence="1">
    <location>
        <begin position="248"/>
        <end position="267"/>
    </location>
</feature>
<evidence type="ECO:0000256" key="2">
    <source>
        <dbReference type="SAM" id="SignalP"/>
    </source>
</evidence>
<dbReference type="InterPro" id="IPR014231">
    <property type="entry name" value="Spore_YpjB"/>
</dbReference>
<feature type="signal peptide" evidence="2">
    <location>
        <begin position="1"/>
        <end position="29"/>
    </location>
</feature>
<comment type="caution">
    <text evidence="3">The sequence shown here is derived from an EMBL/GenBank/DDBJ whole genome shotgun (WGS) entry which is preliminary data.</text>
</comment>
<reference evidence="3" key="1">
    <citation type="journal article" date="2016" name="Genome Announc.">
        <title>Draft genomes of two strains of Paenibacillus glucanolyticus with capability to degrade lignocellulose.</title>
        <authorList>
            <person name="Mathews S.L."/>
            <person name="Pawlak J."/>
            <person name="Grunden A.M."/>
        </authorList>
    </citation>
    <scope>NUCLEOTIDE SEQUENCE [LARGE SCALE GENOMIC DNA]</scope>
    <source>
        <strain evidence="3">SLM1</strain>
    </source>
</reference>
<dbReference type="STRING" id="59843.A3958_19730"/>
<dbReference type="Proteomes" id="UP000076796">
    <property type="component" value="Unassembled WGS sequence"/>
</dbReference>
<name>A0A163LI47_9BACL</name>
<keyword evidence="1" id="KW-0472">Membrane</keyword>
<dbReference type="AlphaFoldDB" id="A0A163LI47"/>
<protein>
    <submittedName>
        <fullName evidence="3">Sporulation protein</fullName>
    </submittedName>
</protein>
<gene>
    <name evidence="3" type="ORF">AWU65_20545</name>
</gene>
<accession>A0A163LI47</accession>
<evidence type="ECO:0000313" key="4">
    <source>
        <dbReference type="Proteomes" id="UP000076796"/>
    </source>
</evidence>
<dbReference type="Pfam" id="PF09577">
    <property type="entry name" value="Spore_YpjB"/>
    <property type="match status" value="1"/>
</dbReference>
<keyword evidence="4" id="KW-1185">Reference proteome</keyword>
<dbReference type="RefSeq" id="WP_006209503.1">
    <property type="nucleotide sequence ID" value="NZ_CP147845.1"/>
</dbReference>
<sequence length="285" mass="32288">MFRTFRKFLLVLSALLLLHAISISDPIWADPASGDTETSPAASIQAKALNKEVEQLYRHVEEGNVQAVLEDTRRVSSLFEASSFQGLTGVEGIHALAESILEMKEATARAVQEPQHWMRSAGKLRMASDSLIHSRDALWLQYFKVIREDLRVMGQYAAQQDKPGMKRAYDSLEEHYELIRPSIVIQRKPEDVNMIESWISYAGGLVTSGETSEVQRVLPQGEEMMNMLFGKKKDEPALAPLAEVREPWTWQLVIGAFILAALTFVGYRKYRGQQYSSKPMFPRKL</sequence>
<evidence type="ECO:0000256" key="1">
    <source>
        <dbReference type="SAM" id="Phobius"/>
    </source>
</evidence>
<dbReference type="OrthoDB" id="2464294at2"/>
<keyword evidence="1" id="KW-0812">Transmembrane</keyword>
<keyword evidence="2" id="KW-0732">Signal</keyword>
<dbReference type="EMBL" id="LWMH01000001">
    <property type="protein sequence ID" value="KZS48147.1"/>
    <property type="molecule type" value="Genomic_DNA"/>
</dbReference>